<proteinExistence type="predicted"/>
<dbReference type="EMBL" id="CP078145">
    <property type="protein sequence ID" value="QXN94494.1"/>
    <property type="molecule type" value="Genomic_DNA"/>
</dbReference>
<gene>
    <name evidence="1" type="ORF">KV110_16445</name>
</gene>
<sequence length="119" mass="13557">MARRGEESAALSRSVAERREAYFTALRAADLNLRRKRYARQGKAAKLAEIEQTWTKSERVRLEMDAGIAVATFGSPRARELMAAWNRASNDEDEQQMRTAYLAFVDLARQELGRLPQDP</sequence>
<evidence type="ECO:0000313" key="2">
    <source>
        <dbReference type="Proteomes" id="UP000694257"/>
    </source>
</evidence>
<dbReference type="Proteomes" id="UP000694257">
    <property type="component" value="Chromosome"/>
</dbReference>
<reference evidence="1 2" key="1">
    <citation type="submission" date="2021-07" db="EMBL/GenBank/DDBJ databases">
        <title>Whole Genome Sequence of Nocardia Iowensis.</title>
        <authorList>
            <person name="Lamm A."/>
            <person name="Collins-Fairclough A.M."/>
            <person name="Bunk B."/>
            <person name="Sproer C."/>
        </authorList>
    </citation>
    <scope>NUCLEOTIDE SEQUENCE [LARGE SCALE GENOMIC DNA]</scope>
    <source>
        <strain evidence="1 2">NRRL 5646</strain>
    </source>
</reference>
<evidence type="ECO:0000313" key="1">
    <source>
        <dbReference type="EMBL" id="QXN94494.1"/>
    </source>
</evidence>
<organism evidence="1 2">
    <name type="scientific">Nocardia iowensis</name>
    <dbReference type="NCBI Taxonomy" id="204891"/>
    <lineage>
        <taxon>Bacteria</taxon>
        <taxon>Bacillati</taxon>
        <taxon>Actinomycetota</taxon>
        <taxon>Actinomycetes</taxon>
        <taxon>Mycobacteriales</taxon>
        <taxon>Nocardiaceae</taxon>
        <taxon>Nocardia</taxon>
    </lineage>
</organism>
<accession>A0ABX8RXV1</accession>
<name>A0ABX8RXV1_NOCIO</name>
<dbReference type="RefSeq" id="WP_218477061.1">
    <property type="nucleotide sequence ID" value="NZ_BAABJN010000015.1"/>
</dbReference>
<keyword evidence="2" id="KW-1185">Reference proteome</keyword>
<protein>
    <submittedName>
        <fullName evidence="1">Uncharacterized protein</fullName>
    </submittedName>
</protein>